<gene>
    <name evidence="1" type="ORF">ILEXP_LOCUS30591</name>
</gene>
<evidence type="ECO:0000313" key="1">
    <source>
        <dbReference type="EMBL" id="CAK9161776.1"/>
    </source>
</evidence>
<evidence type="ECO:0000313" key="2">
    <source>
        <dbReference type="Proteomes" id="UP001642360"/>
    </source>
</evidence>
<dbReference type="AlphaFoldDB" id="A0ABC8SX66"/>
<reference evidence="1 2" key="1">
    <citation type="submission" date="2024-02" db="EMBL/GenBank/DDBJ databases">
        <authorList>
            <person name="Vignale AGUSTIN F."/>
            <person name="Sosa J E."/>
            <person name="Modenutti C."/>
        </authorList>
    </citation>
    <scope>NUCLEOTIDE SEQUENCE [LARGE SCALE GENOMIC DNA]</scope>
</reference>
<protein>
    <submittedName>
        <fullName evidence="1">Uncharacterized protein</fullName>
    </submittedName>
</protein>
<dbReference type="Proteomes" id="UP001642360">
    <property type="component" value="Unassembled WGS sequence"/>
</dbReference>
<organism evidence="1 2">
    <name type="scientific">Ilex paraguariensis</name>
    <name type="common">yerba mate</name>
    <dbReference type="NCBI Taxonomy" id="185542"/>
    <lineage>
        <taxon>Eukaryota</taxon>
        <taxon>Viridiplantae</taxon>
        <taxon>Streptophyta</taxon>
        <taxon>Embryophyta</taxon>
        <taxon>Tracheophyta</taxon>
        <taxon>Spermatophyta</taxon>
        <taxon>Magnoliopsida</taxon>
        <taxon>eudicotyledons</taxon>
        <taxon>Gunneridae</taxon>
        <taxon>Pentapetalae</taxon>
        <taxon>asterids</taxon>
        <taxon>campanulids</taxon>
        <taxon>Aquifoliales</taxon>
        <taxon>Aquifoliaceae</taxon>
        <taxon>Ilex</taxon>
    </lineage>
</organism>
<accession>A0ABC8SX66</accession>
<comment type="caution">
    <text evidence="1">The sequence shown here is derived from an EMBL/GenBank/DDBJ whole genome shotgun (WGS) entry which is preliminary data.</text>
</comment>
<keyword evidence="2" id="KW-1185">Reference proteome</keyword>
<dbReference type="EMBL" id="CAUOFW020003725">
    <property type="protein sequence ID" value="CAK9161776.1"/>
    <property type="molecule type" value="Genomic_DNA"/>
</dbReference>
<name>A0ABC8SX66_9AQUA</name>
<sequence length="263" mass="30591">MALTARILLPIRSSFSSIASPYSLLYHSRLPFYGRLEPLKTWIKFLEPVLRTRAPTSHWIRRLYLPTFQYRRPNLYNSGLEFGMRTIFGVSFLVGSISLWPRVAYAMDGFDIWGDNHRDDLLAASGSEEDPHTILTFARKLFVPVFLFATVFMNWGHPIILAAKVILILLGTKPSPFSVYLFIEQLRHEVLRQHPFLYKFKSLYATKIEVEDHMFFCVARVELNDEKFTLIGILNGWWVLPLSACHEVFSRLKNKALRNHIIT</sequence>
<proteinExistence type="predicted"/>